<evidence type="ECO:0000259" key="1">
    <source>
        <dbReference type="Pfam" id="PF08241"/>
    </source>
</evidence>
<sequence>MRTELINDIIGWDTANWSKSLDYWNQKIDIKGKNYNCLEIGAEQGGLSLWLALNGNKVICTDFSYFDQPQILQKAKNLHRKYNCERKITYQPLSALEIPYDNYFDIILFKSVLGGIGSNKIKDVDQLVINQIYKALKPGGKLLFVENTAASLLHKYSRKWFIRWSSEWNYSKLKDIVKLFSSYKTLNYKTVGFLGTFGRNEKQRIFLGKIDAICDYLIPKSNRYIMIGVAEK</sequence>
<dbReference type="Pfam" id="PF08241">
    <property type="entry name" value="Methyltransf_11"/>
    <property type="match status" value="1"/>
</dbReference>
<evidence type="ECO:0000313" key="3">
    <source>
        <dbReference type="Proteomes" id="UP000308181"/>
    </source>
</evidence>
<keyword evidence="3" id="KW-1185">Reference proteome</keyword>
<keyword evidence="2" id="KW-0808">Transferase</keyword>
<dbReference type="GO" id="GO:0008757">
    <property type="term" value="F:S-adenosylmethionine-dependent methyltransferase activity"/>
    <property type="evidence" value="ECO:0007669"/>
    <property type="project" value="InterPro"/>
</dbReference>
<dbReference type="GO" id="GO:0032259">
    <property type="term" value="P:methylation"/>
    <property type="evidence" value="ECO:0007669"/>
    <property type="project" value="UniProtKB-KW"/>
</dbReference>
<dbReference type="InterPro" id="IPR029063">
    <property type="entry name" value="SAM-dependent_MTases_sf"/>
</dbReference>
<protein>
    <submittedName>
        <fullName evidence="2">Class I SAM-dependent methyltransferase</fullName>
    </submittedName>
</protein>
<evidence type="ECO:0000313" key="2">
    <source>
        <dbReference type="EMBL" id="TKB98722.1"/>
    </source>
</evidence>
<proteinExistence type="predicted"/>
<dbReference type="EMBL" id="SWBP01000002">
    <property type="protein sequence ID" value="TKB98722.1"/>
    <property type="molecule type" value="Genomic_DNA"/>
</dbReference>
<dbReference type="CDD" id="cd02440">
    <property type="entry name" value="AdoMet_MTases"/>
    <property type="match status" value="1"/>
</dbReference>
<gene>
    <name evidence="2" type="ORF">FA046_06290</name>
</gene>
<organism evidence="2 3">
    <name type="scientific">Pedobacter cryophilus</name>
    <dbReference type="NCBI Taxonomy" id="2571271"/>
    <lineage>
        <taxon>Bacteria</taxon>
        <taxon>Pseudomonadati</taxon>
        <taxon>Bacteroidota</taxon>
        <taxon>Sphingobacteriia</taxon>
        <taxon>Sphingobacteriales</taxon>
        <taxon>Sphingobacteriaceae</taxon>
        <taxon>Pedobacter</taxon>
    </lineage>
</organism>
<feature type="domain" description="Methyltransferase type 11" evidence="1">
    <location>
        <begin position="38"/>
        <end position="144"/>
    </location>
</feature>
<dbReference type="OrthoDB" id="1417142at2"/>
<dbReference type="AlphaFoldDB" id="A0A4U1BZS1"/>
<comment type="caution">
    <text evidence="2">The sequence shown here is derived from an EMBL/GenBank/DDBJ whole genome shotgun (WGS) entry which is preliminary data.</text>
</comment>
<reference evidence="2 3" key="1">
    <citation type="submission" date="2019-04" db="EMBL/GenBank/DDBJ databases">
        <title>Pedobacter sp. AR-3-17 sp. nov., isolated from Arctic soil.</title>
        <authorList>
            <person name="Dahal R.H."/>
            <person name="Kim D.-U."/>
        </authorList>
    </citation>
    <scope>NUCLEOTIDE SEQUENCE [LARGE SCALE GENOMIC DNA]</scope>
    <source>
        <strain evidence="2 3">AR-3-17</strain>
    </source>
</reference>
<dbReference type="RefSeq" id="WP_136825536.1">
    <property type="nucleotide sequence ID" value="NZ_SWBP01000002.1"/>
</dbReference>
<dbReference type="SUPFAM" id="SSF53335">
    <property type="entry name" value="S-adenosyl-L-methionine-dependent methyltransferases"/>
    <property type="match status" value="1"/>
</dbReference>
<accession>A0A4U1BZS1</accession>
<dbReference type="Proteomes" id="UP000308181">
    <property type="component" value="Unassembled WGS sequence"/>
</dbReference>
<name>A0A4U1BZS1_9SPHI</name>
<dbReference type="InterPro" id="IPR013216">
    <property type="entry name" value="Methyltransf_11"/>
</dbReference>
<dbReference type="Gene3D" id="3.40.50.150">
    <property type="entry name" value="Vaccinia Virus protein VP39"/>
    <property type="match status" value="1"/>
</dbReference>
<keyword evidence="2" id="KW-0489">Methyltransferase</keyword>